<dbReference type="KEGG" id="mec:Q7C_2429"/>
<organism evidence="1 2">
    <name type="scientific">Methylophaga frappieri (strain ATCC BAA-2434 / DSM 25690 / JAM7)</name>
    <dbReference type="NCBI Taxonomy" id="754477"/>
    <lineage>
        <taxon>Bacteria</taxon>
        <taxon>Pseudomonadati</taxon>
        <taxon>Pseudomonadota</taxon>
        <taxon>Gammaproteobacteria</taxon>
        <taxon>Thiotrichales</taxon>
        <taxon>Piscirickettsiaceae</taxon>
        <taxon>Methylophaga</taxon>
    </lineage>
</organism>
<dbReference type="STRING" id="754477.Q7C_2429"/>
<dbReference type="HOGENOM" id="CLU_100924_1_0_6"/>
<gene>
    <name evidence="1" type="ordered locus">Q7C_2429</name>
</gene>
<name>I1YKW1_METFJ</name>
<dbReference type="PATRIC" id="fig|754477.3.peg.2387"/>
<dbReference type="AlphaFoldDB" id="I1YKW1"/>
<dbReference type="PANTHER" id="PTHR37530">
    <property type="entry name" value="OUTER MEMBRANE PROTEIN SLP"/>
    <property type="match status" value="1"/>
</dbReference>
<keyword evidence="2" id="KW-1185">Reference proteome</keyword>
<evidence type="ECO:0000313" key="1">
    <source>
        <dbReference type="EMBL" id="AFJ03554.1"/>
    </source>
</evidence>
<dbReference type="Pfam" id="PF03843">
    <property type="entry name" value="Slp"/>
    <property type="match status" value="1"/>
</dbReference>
<protein>
    <submittedName>
        <fullName evidence="1">Starvation lipoprotein Slp-like protein</fullName>
    </submittedName>
</protein>
<dbReference type="RefSeq" id="WP_014704972.1">
    <property type="nucleotide sequence ID" value="NC_017856.1"/>
</dbReference>
<proteinExistence type="predicted"/>
<dbReference type="InterPro" id="IPR004658">
    <property type="entry name" value="OMP_Slp"/>
</dbReference>
<accession>I1YKW1</accession>
<dbReference type="PIRSF" id="PIRSF004982">
    <property type="entry name" value="SlP"/>
    <property type="match status" value="1"/>
</dbReference>
<sequence length="188" mass="21794" precursor="true">MLRLLMTVVSLTAISACSSVPKTIQSAPSGDVQLTQVLQAKSDNAGKTVRWGGEIIKVENKNDASLIQITQYPLNHYGRPITSKKSLGRFLARTPEFFDPVVYKAGTLITFSGKTTAETQTRKVDEKQLLMPVIDITDSYRWQPRYYGQRHSDFYGDPFFSPYNSFYYNRWYGNHWYGSRFGYRYYYW</sequence>
<dbReference type="EMBL" id="CP003380">
    <property type="protein sequence ID" value="AFJ03554.1"/>
    <property type="molecule type" value="Genomic_DNA"/>
</dbReference>
<reference evidence="1 2" key="1">
    <citation type="journal article" date="2012" name="J. Bacteriol.">
        <title>Complete genome sequences of Methylophaga sp. strain JAM1 and Methylophaga sp. strain JAM7.</title>
        <authorList>
            <person name="Villeneuve C."/>
            <person name="Martineau C."/>
            <person name="Mauffrey F."/>
            <person name="Villemur R."/>
        </authorList>
    </citation>
    <scope>NUCLEOTIDE SEQUENCE [LARGE SCALE GENOMIC DNA]</scope>
    <source>
        <strain evidence="1 2">JAM7</strain>
    </source>
</reference>
<dbReference type="Proteomes" id="UP000009145">
    <property type="component" value="Chromosome"/>
</dbReference>
<dbReference type="PANTHER" id="PTHR37530:SF1">
    <property type="entry name" value="OUTER MEMBRANE PROTEIN SLP"/>
    <property type="match status" value="1"/>
</dbReference>
<keyword evidence="1" id="KW-0449">Lipoprotein</keyword>
<dbReference type="OrthoDB" id="5295757at2"/>
<dbReference type="eggNOG" id="COG3065">
    <property type="taxonomic scope" value="Bacteria"/>
</dbReference>
<dbReference type="GO" id="GO:0019867">
    <property type="term" value="C:outer membrane"/>
    <property type="evidence" value="ECO:0007669"/>
    <property type="project" value="InterPro"/>
</dbReference>
<dbReference type="PROSITE" id="PS51257">
    <property type="entry name" value="PROKAR_LIPOPROTEIN"/>
    <property type="match status" value="1"/>
</dbReference>
<evidence type="ECO:0000313" key="2">
    <source>
        <dbReference type="Proteomes" id="UP000009145"/>
    </source>
</evidence>